<dbReference type="EMBL" id="CP032157">
    <property type="protein sequence ID" value="AXY76453.1"/>
    <property type="molecule type" value="Genomic_DNA"/>
</dbReference>
<evidence type="ECO:0000313" key="3">
    <source>
        <dbReference type="EMBL" id="AXY76453.1"/>
    </source>
</evidence>
<dbReference type="Proteomes" id="UP000263900">
    <property type="component" value="Chromosome"/>
</dbReference>
<dbReference type="RefSeq" id="WP_119052330.1">
    <property type="nucleotide sequence ID" value="NZ_CP032157.1"/>
</dbReference>
<keyword evidence="4" id="KW-1185">Reference proteome</keyword>
<dbReference type="Gene3D" id="2.170.130.10">
    <property type="entry name" value="TonB-dependent receptor, plug domain"/>
    <property type="match status" value="1"/>
</dbReference>
<sequence>MRQLLLAICLLTVATRSIAQDKGSIKGKLADSSGKQSLSLATITVFKAKDTSIITYRLSDPQGEFKVPGLPLNIPCRVVISFSGYRVVRKEFELTADQPQLDLGTLKLVNDAQSLEEVLVTAERPPVSVKKDTIEFNASAFKTLPTALVEDLLKKLPGVDVDKDGNITVNGRAVNRIMVDGKDFFGGDPKIASRNLPANIIDKVQVADDKDQLDQNPDINRSQLGQVINLRLKKSIKQGWFGKAYAGAGTDDRYEAGGIMNMFRDTLQVSVLGYTNNLNRAGFGIGDVMQTGGFQRSGVNSVSINSDGGFALNGVSFGGMGQGIVKSTGGGLNINNEFGKKVSLNMQYFYGQNNTRLDQLSNVQQFFRDTALTTRSTTRQASDEYTHRIGASLRWKIDSFTTFRYAPQVNIKKNESERLFNSIAGSNYEPLLNESNNSQRVNGNDIGYSHNISYNRTFRKKDRSLYIGQGFNLYSGEDNQFNNIIDTFYKVPTSKRTLNQLRDHDARNFRASLSFNYNEPLTKSLGLKFNGNAEYFKDNDELNTYNQGVSGEEYDVLNPALSNAVKRSGTRGTITTLLNWKIKKWSIMPGISYQTLNIDNEFAKNPSINQNFNYLLPALNINVKEWSFSYNVNVQEPRATDLQPVVDNTNTLYQQLGNPSLTPTKAHNLGLYYNKYDTKRGMNYNVYFNGSISDDAVIRERTVDNKGVQITRPININGIWRFSASTNVSKQFKFKSNWQLSIRGSFWGDYNRNIVIVNNNRSEVKNWRITPGLNASFNLKDKFEFNQRYSIGWNKSQYQSDAYPDLEVITHNSTSEVIVRLPKHFVWESSIDYFYNPQTAPGVRKSNLRWNGGINYMFLKDDKGQLKLSVYDLLNQNISVNRVTRENYIQDNQTTILRRYFLLTFTYNIRSFGAPKGGQKTFGKNGLFMF</sequence>
<dbReference type="AlphaFoldDB" id="A0A3B7MSV0"/>
<gene>
    <name evidence="3" type="ORF">D3H65_21710</name>
</gene>
<evidence type="ECO:0000259" key="2">
    <source>
        <dbReference type="Pfam" id="PF14905"/>
    </source>
</evidence>
<dbReference type="InterPro" id="IPR041700">
    <property type="entry name" value="OMP_b-brl_3"/>
</dbReference>
<dbReference type="KEGG" id="pseg:D3H65_21710"/>
<feature type="signal peptide" evidence="1">
    <location>
        <begin position="1"/>
        <end position="19"/>
    </location>
</feature>
<accession>A0A3B7MSV0</accession>
<dbReference type="OrthoDB" id="606930at2"/>
<dbReference type="Pfam" id="PF14905">
    <property type="entry name" value="OMP_b-brl_3"/>
    <property type="match status" value="1"/>
</dbReference>
<feature type="domain" description="Outer membrane protein beta-barrel" evidence="2">
    <location>
        <begin position="457"/>
        <end position="798"/>
    </location>
</feature>
<dbReference type="PANTHER" id="PTHR40980:SF3">
    <property type="entry name" value="TONB-DEPENDENT RECEPTOR-LIKE BETA-BARREL DOMAIN-CONTAINING PROTEIN"/>
    <property type="match status" value="1"/>
</dbReference>
<dbReference type="SUPFAM" id="SSF56935">
    <property type="entry name" value="Porins"/>
    <property type="match status" value="1"/>
</dbReference>
<keyword evidence="1" id="KW-0732">Signal</keyword>
<organism evidence="3 4">
    <name type="scientific">Paraflavitalea soli</name>
    <dbReference type="NCBI Taxonomy" id="2315862"/>
    <lineage>
        <taxon>Bacteria</taxon>
        <taxon>Pseudomonadati</taxon>
        <taxon>Bacteroidota</taxon>
        <taxon>Chitinophagia</taxon>
        <taxon>Chitinophagales</taxon>
        <taxon>Chitinophagaceae</taxon>
        <taxon>Paraflavitalea</taxon>
    </lineage>
</organism>
<dbReference type="InterPro" id="IPR037066">
    <property type="entry name" value="Plug_dom_sf"/>
</dbReference>
<keyword evidence="3" id="KW-0675">Receptor</keyword>
<evidence type="ECO:0000313" key="4">
    <source>
        <dbReference type="Proteomes" id="UP000263900"/>
    </source>
</evidence>
<dbReference type="PANTHER" id="PTHR40980">
    <property type="entry name" value="PLUG DOMAIN-CONTAINING PROTEIN"/>
    <property type="match status" value="1"/>
</dbReference>
<protein>
    <submittedName>
        <fullName evidence="3">TonB-dependent receptor</fullName>
    </submittedName>
</protein>
<name>A0A3B7MSV0_9BACT</name>
<feature type="chain" id="PRO_5017736978" evidence="1">
    <location>
        <begin position="20"/>
        <end position="930"/>
    </location>
</feature>
<evidence type="ECO:0000256" key="1">
    <source>
        <dbReference type="SAM" id="SignalP"/>
    </source>
</evidence>
<reference evidence="3 4" key="1">
    <citation type="submission" date="2018-09" db="EMBL/GenBank/DDBJ databases">
        <title>Genome sequencing of strain 6GH32-13.</title>
        <authorList>
            <person name="Weon H.-Y."/>
            <person name="Heo J."/>
            <person name="Kwon S.-W."/>
        </authorList>
    </citation>
    <scope>NUCLEOTIDE SEQUENCE [LARGE SCALE GENOMIC DNA]</scope>
    <source>
        <strain evidence="3 4">5GH32-13</strain>
    </source>
</reference>
<proteinExistence type="predicted"/>